<name>A0A133VQ23_9EURY</name>
<accession>A0A133VQ23</accession>
<protein>
    <submittedName>
        <fullName evidence="1">Uncharacterized protein</fullName>
    </submittedName>
</protein>
<reference evidence="1 2" key="1">
    <citation type="journal article" date="2016" name="Sci. Rep.">
        <title>Metabolic traits of an uncultured archaeal lineage -MSBL1- from brine pools of the Red Sea.</title>
        <authorList>
            <person name="Mwirichia R."/>
            <person name="Alam I."/>
            <person name="Rashid M."/>
            <person name="Vinu M."/>
            <person name="Ba-Alawi W."/>
            <person name="Anthony Kamau A."/>
            <person name="Kamanda Ngugi D."/>
            <person name="Goker M."/>
            <person name="Klenk H.P."/>
            <person name="Bajic V."/>
            <person name="Stingl U."/>
        </authorList>
    </citation>
    <scope>NUCLEOTIDE SEQUENCE [LARGE SCALE GENOMIC DNA]</scope>
    <source>
        <strain evidence="1">SCGC-AAA382N08</strain>
    </source>
</reference>
<dbReference type="EMBL" id="LHYJ01000010">
    <property type="protein sequence ID" value="KXB08549.1"/>
    <property type="molecule type" value="Genomic_DNA"/>
</dbReference>
<proteinExistence type="predicted"/>
<organism evidence="1 2">
    <name type="scientific">candidate division MSBL1 archaeon SCGC-AAA382N08</name>
    <dbReference type="NCBI Taxonomy" id="1698285"/>
    <lineage>
        <taxon>Archaea</taxon>
        <taxon>Methanobacteriati</taxon>
        <taxon>Methanobacteriota</taxon>
        <taxon>candidate division MSBL1</taxon>
    </lineage>
</organism>
<comment type="caution">
    <text evidence="1">The sequence shown here is derived from an EMBL/GenBank/DDBJ whole genome shotgun (WGS) entry which is preliminary data.</text>
</comment>
<dbReference type="AlphaFoldDB" id="A0A133VQ23"/>
<evidence type="ECO:0000313" key="1">
    <source>
        <dbReference type="EMBL" id="KXB08549.1"/>
    </source>
</evidence>
<gene>
    <name evidence="1" type="ORF">AKJ56_00960</name>
</gene>
<sequence>MHVNLPRGKQKIIDDENNLAGVDRTTQSLRNVTLEESMIHEGKHFSYVDFQESVGSGTNIDILLSVPDVDIVPHLRFIVYSSAGVKVYLYKQTDFNNNGTPITPTNDNQNSSNISVMDVSKGNTINNIGTELLKYRSGAKKETGIIERNYKIVLAKNTNYLLRITSADTSNNISWDIQWDEHYSGQATEYISLGMDASESQSTAESVILQMSDITSNISESQSTAESVTISVI</sequence>
<dbReference type="Proteomes" id="UP000070175">
    <property type="component" value="Unassembled WGS sequence"/>
</dbReference>
<evidence type="ECO:0000313" key="2">
    <source>
        <dbReference type="Proteomes" id="UP000070175"/>
    </source>
</evidence>
<keyword evidence="2" id="KW-1185">Reference proteome</keyword>